<evidence type="ECO:0000313" key="5">
    <source>
        <dbReference type="EMBL" id="MBT8766739.1"/>
    </source>
</evidence>
<comment type="caution">
    <text evidence="5">The sequence shown here is derived from an EMBL/GenBank/DDBJ whole genome shotgun (WGS) entry which is preliminary data.</text>
</comment>
<dbReference type="InterPro" id="IPR027417">
    <property type="entry name" value="P-loop_NTPase"/>
</dbReference>
<dbReference type="SUPFAM" id="SSF46894">
    <property type="entry name" value="C-terminal effector domain of the bipartite response regulators"/>
    <property type="match status" value="1"/>
</dbReference>
<dbReference type="Gene3D" id="1.10.10.10">
    <property type="entry name" value="Winged helix-like DNA-binding domain superfamily/Winged helix DNA-binding domain"/>
    <property type="match status" value="1"/>
</dbReference>
<dbReference type="PROSITE" id="PS50043">
    <property type="entry name" value="HTH_LUXR_2"/>
    <property type="match status" value="1"/>
</dbReference>
<proteinExistence type="predicted"/>
<dbReference type="Pfam" id="PF00196">
    <property type="entry name" value="GerE"/>
    <property type="match status" value="1"/>
</dbReference>
<dbReference type="Pfam" id="PF17874">
    <property type="entry name" value="TPR_MalT"/>
    <property type="match status" value="1"/>
</dbReference>
<organism evidence="5 6">
    <name type="scientific">Metapseudomonas boanensis</name>
    <dbReference type="NCBI Taxonomy" id="2822138"/>
    <lineage>
        <taxon>Bacteria</taxon>
        <taxon>Pseudomonadati</taxon>
        <taxon>Pseudomonadota</taxon>
        <taxon>Gammaproteobacteria</taxon>
        <taxon>Pseudomonadales</taxon>
        <taxon>Pseudomonadaceae</taxon>
        <taxon>Metapseudomonas</taxon>
    </lineage>
</organism>
<dbReference type="Proteomes" id="UP001519667">
    <property type="component" value="Unassembled WGS sequence"/>
</dbReference>
<reference evidence="5 6" key="1">
    <citation type="submission" date="2021-04" db="EMBL/GenBank/DDBJ databases">
        <title>Pseudomonas boanensis sp. nov., a bacterium isolated from river water used for household purposes in Boane District, Mozambique.</title>
        <authorList>
            <person name="Nicklasson M."/>
            <person name="Martin-Rodriguez A.J."/>
            <person name="Thorell K."/>
            <person name="Neves L."/>
            <person name="Mussagy A."/>
            <person name="Rydberg H.A."/>
            <person name="Hernroth B."/>
            <person name="Svensson-Stadler L."/>
            <person name="Sjoling A."/>
        </authorList>
    </citation>
    <scope>NUCLEOTIDE SEQUENCE [LARGE SCALE GENOMIC DNA]</scope>
    <source>
        <strain evidence="5 6">DB1</strain>
    </source>
</reference>
<dbReference type="InterPro" id="IPR041617">
    <property type="entry name" value="TPR_MalT"/>
</dbReference>
<dbReference type="Gene3D" id="1.25.40.10">
    <property type="entry name" value="Tetratricopeptide repeat domain"/>
    <property type="match status" value="1"/>
</dbReference>
<dbReference type="SMART" id="SM00382">
    <property type="entry name" value="AAA"/>
    <property type="match status" value="1"/>
</dbReference>
<dbReference type="InterPro" id="IPR000792">
    <property type="entry name" value="Tscrpt_reg_LuxR_C"/>
</dbReference>
<dbReference type="InterPro" id="IPR016032">
    <property type="entry name" value="Sig_transdc_resp-reg_C-effctor"/>
</dbReference>
<keyword evidence="3" id="KW-0804">Transcription</keyword>
<gene>
    <name evidence="5" type="ORF">J7302_11485</name>
</gene>
<dbReference type="InterPro" id="IPR011990">
    <property type="entry name" value="TPR-like_helical_dom_sf"/>
</dbReference>
<dbReference type="SUPFAM" id="SSF52540">
    <property type="entry name" value="P-loop containing nucleoside triphosphate hydrolases"/>
    <property type="match status" value="1"/>
</dbReference>
<accession>A0ABS5XGB1</accession>
<name>A0ABS5XGB1_9GAMM</name>
<keyword evidence="1" id="KW-0805">Transcription regulation</keyword>
<sequence length="837" mass="91075">MASQDVYAVLADCAVELRPLVRPRLIAPLLENIERQKVTLIQGPAGSGKSVLLGQLLQALGPGMHSALLSLGAGLAPGSSLRATLLSLFARLSAMGRGRSRFVIFIDDADELLAREPGALEQCLGSLPPQGRLVIASRRPLPAFHRGVVSEREQALRLEGLLFTLDELSAALAQAGRPLNAAALMSVWRCTEGWPAVVALLCASDPGDSALDAEHLLQEWFQEEVFAALEPGLLAFAQDASTVDPMPPELLDRVRGQPGSQNLLRRLASEHDLLIRERSCFPRPLLFSLRQLIRRNAPLRVRELHRAALETLLDGHRPEVALEHAFLMGDRRLLLRLLEQHEQVLLCAGRMRSLARWLQALDAEGWLDGAPQLQLTLAWALLFSNDQDAALGIVQRLRRMPLAVEQERALQALELTWLIMHDRVEALRERARPWSGEGEASPFARGIHHCTLALVQLIGGELESAEQGLALAGLQPGGFVGDYAASICAMADLFRSEPMVARERLQRPPLPGCSSARGRRGNSLVATLDALALYEMGRCDEVLGLLELHMPLLRQTGLLDQIVLAHKLHARILIGRGDTSQAQATLAALECLGRASKLPRLVFCARLEGVRCALVRGDTALARELLQALRGDECARLVRELYFLPCDADTWELMDARVRLAEGDSGQLPERLAEELELALGGGRLRRALSVRILLALALEQRGNEHAALRTMESALEFAEPRQLLQPFRDEGRAALALALRASQSAPACRAFAQLLAEGSGLKLADGPAGAAANLTAKELQVLALVASGQSNDALAEKLFVSESTVRTHLRSINAKLNARSRLEALAIARRDGLIAV</sequence>
<evidence type="ECO:0000256" key="3">
    <source>
        <dbReference type="ARBA" id="ARBA00023163"/>
    </source>
</evidence>
<evidence type="ECO:0000256" key="1">
    <source>
        <dbReference type="ARBA" id="ARBA00023015"/>
    </source>
</evidence>
<protein>
    <recommendedName>
        <fullName evidence="4">HTH luxR-type domain-containing protein</fullName>
    </recommendedName>
</protein>
<dbReference type="PANTHER" id="PTHR44688:SF25">
    <property type="entry name" value="HTH LUXR-TYPE DOMAIN-CONTAINING PROTEIN"/>
    <property type="match status" value="1"/>
</dbReference>
<dbReference type="CDD" id="cd06170">
    <property type="entry name" value="LuxR_C_like"/>
    <property type="match status" value="1"/>
</dbReference>
<evidence type="ECO:0000259" key="4">
    <source>
        <dbReference type="PROSITE" id="PS50043"/>
    </source>
</evidence>
<dbReference type="PRINTS" id="PR00038">
    <property type="entry name" value="HTHLUXR"/>
</dbReference>
<dbReference type="EMBL" id="JAGTIS010000005">
    <property type="protein sequence ID" value="MBT8766739.1"/>
    <property type="molecule type" value="Genomic_DNA"/>
</dbReference>
<keyword evidence="6" id="KW-1185">Reference proteome</keyword>
<dbReference type="PANTHER" id="PTHR44688">
    <property type="entry name" value="DNA-BINDING TRANSCRIPTIONAL ACTIVATOR DEVR_DOSR"/>
    <property type="match status" value="1"/>
</dbReference>
<feature type="domain" description="HTH luxR-type" evidence="4">
    <location>
        <begin position="768"/>
        <end position="833"/>
    </location>
</feature>
<keyword evidence="2" id="KW-0238">DNA-binding</keyword>
<evidence type="ECO:0000313" key="6">
    <source>
        <dbReference type="Proteomes" id="UP001519667"/>
    </source>
</evidence>
<dbReference type="InterPro" id="IPR003593">
    <property type="entry name" value="AAA+_ATPase"/>
</dbReference>
<evidence type="ECO:0000256" key="2">
    <source>
        <dbReference type="ARBA" id="ARBA00023125"/>
    </source>
</evidence>
<dbReference type="SMART" id="SM00421">
    <property type="entry name" value="HTH_LUXR"/>
    <property type="match status" value="1"/>
</dbReference>
<dbReference type="InterPro" id="IPR036388">
    <property type="entry name" value="WH-like_DNA-bd_sf"/>
</dbReference>